<dbReference type="SUPFAM" id="SSF103473">
    <property type="entry name" value="MFS general substrate transporter"/>
    <property type="match status" value="1"/>
</dbReference>
<dbReference type="PANTHER" id="PTHR23502">
    <property type="entry name" value="MAJOR FACILITATOR SUPERFAMILY"/>
    <property type="match status" value="1"/>
</dbReference>
<dbReference type="Gene3D" id="1.20.1250.20">
    <property type="entry name" value="MFS general substrate transporter like domains"/>
    <property type="match status" value="1"/>
</dbReference>
<comment type="subcellular location">
    <subcellularLocation>
        <location evidence="1">Membrane</location>
        <topology evidence="1">Multi-pass membrane protein</topology>
    </subcellularLocation>
</comment>
<feature type="transmembrane region" description="Helical" evidence="5">
    <location>
        <begin position="299"/>
        <end position="319"/>
    </location>
</feature>
<name>A0A9P4S610_9PEZI</name>
<dbReference type="CDD" id="cd17323">
    <property type="entry name" value="MFS_Tpo1_MDR_like"/>
    <property type="match status" value="1"/>
</dbReference>
<dbReference type="PROSITE" id="PS50850">
    <property type="entry name" value="MFS"/>
    <property type="match status" value="1"/>
</dbReference>
<keyword evidence="2 5" id="KW-0812">Transmembrane</keyword>
<feature type="transmembrane region" description="Helical" evidence="5">
    <location>
        <begin position="185"/>
        <end position="205"/>
    </location>
</feature>
<dbReference type="EMBL" id="MU006102">
    <property type="protein sequence ID" value="KAF2836813.1"/>
    <property type="molecule type" value="Genomic_DNA"/>
</dbReference>
<evidence type="ECO:0000313" key="7">
    <source>
        <dbReference type="EMBL" id="KAF2836813.1"/>
    </source>
</evidence>
<feature type="transmembrane region" description="Helical" evidence="5">
    <location>
        <begin position="159"/>
        <end position="179"/>
    </location>
</feature>
<feature type="transmembrane region" description="Helical" evidence="5">
    <location>
        <begin position="122"/>
        <end position="147"/>
    </location>
</feature>
<dbReference type="GO" id="GO:0022857">
    <property type="term" value="F:transmembrane transporter activity"/>
    <property type="evidence" value="ECO:0007669"/>
    <property type="project" value="InterPro"/>
</dbReference>
<dbReference type="InterPro" id="IPR011701">
    <property type="entry name" value="MFS"/>
</dbReference>
<feature type="domain" description="Major facilitator superfamily (MFS) profile" evidence="6">
    <location>
        <begin position="27"/>
        <end position="459"/>
    </location>
</feature>
<feature type="transmembrane region" description="Helical" evidence="5">
    <location>
        <begin position="65"/>
        <end position="85"/>
    </location>
</feature>
<dbReference type="Proteomes" id="UP000799429">
    <property type="component" value="Unassembled WGS sequence"/>
</dbReference>
<feature type="transmembrane region" description="Helical" evidence="5">
    <location>
        <begin position="340"/>
        <end position="359"/>
    </location>
</feature>
<dbReference type="OrthoDB" id="5296287at2759"/>
<organism evidence="7 8">
    <name type="scientific">Patellaria atrata CBS 101060</name>
    <dbReference type="NCBI Taxonomy" id="1346257"/>
    <lineage>
        <taxon>Eukaryota</taxon>
        <taxon>Fungi</taxon>
        <taxon>Dikarya</taxon>
        <taxon>Ascomycota</taxon>
        <taxon>Pezizomycotina</taxon>
        <taxon>Dothideomycetes</taxon>
        <taxon>Dothideomycetes incertae sedis</taxon>
        <taxon>Patellariales</taxon>
        <taxon>Patellariaceae</taxon>
        <taxon>Patellaria</taxon>
    </lineage>
</organism>
<comment type="caution">
    <text evidence="7">The sequence shown here is derived from an EMBL/GenBank/DDBJ whole genome shotgun (WGS) entry which is preliminary data.</text>
</comment>
<dbReference type="Pfam" id="PF07690">
    <property type="entry name" value="MFS_1"/>
    <property type="match status" value="1"/>
</dbReference>
<keyword evidence="8" id="KW-1185">Reference proteome</keyword>
<sequence>MDLNKGLVGWDSVEDTTNPLNWTGTQKAMLTTFIGFISALVPCASSLTAPGIGATMQDLNETSDILGSLMITIYVAGIAVGPLFLGPLSEIFGRYPVLICSSWFHVIFLIACGLAPTFASLIVFRLFAGVGAAAALTLAPAIVGDIFPIEKRAFGNTIVIFAQCLGPVIGPICGGFITEQLGWRWAYWILLCFTGTTTVAISLFMRESYPITILQKKTKRLQKELNRPDLKSQLHLNYTKKELLSRSLIRPMKLLTRSPIIFLLSLYIAIMYGILYLMFTTITPIFQDTYGWSLQVTGLAYLGIGVGSILALAILLRGNDAKVVKLRKRNNGVYEPEMRLPDCLYYAILVPIGIFWYGWTSEREVHWSVPIIGLIPYGFGMAGIFVPGQTYMIDSFPQYAASTIAAAASMRSLFGTFMPLAGPHMYKALGLGWGNTLLGALTAALVPIVWCFYRYGKTIRKRWPVEL</sequence>
<evidence type="ECO:0000259" key="6">
    <source>
        <dbReference type="PROSITE" id="PS50850"/>
    </source>
</evidence>
<dbReference type="GO" id="GO:0016020">
    <property type="term" value="C:membrane"/>
    <property type="evidence" value="ECO:0007669"/>
    <property type="project" value="UniProtKB-SubCell"/>
</dbReference>
<evidence type="ECO:0000256" key="3">
    <source>
        <dbReference type="ARBA" id="ARBA00022989"/>
    </source>
</evidence>
<evidence type="ECO:0000256" key="1">
    <source>
        <dbReference type="ARBA" id="ARBA00004141"/>
    </source>
</evidence>
<accession>A0A9P4S610</accession>
<keyword evidence="3 5" id="KW-1133">Transmembrane helix</keyword>
<evidence type="ECO:0000256" key="2">
    <source>
        <dbReference type="ARBA" id="ARBA00022692"/>
    </source>
</evidence>
<feature type="transmembrane region" description="Helical" evidence="5">
    <location>
        <begin position="260"/>
        <end position="279"/>
    </location>
</feature>
<dbReference type="FunFam" id="1.20.1250.20:FF:000011">
    <property type="entry name" value="MFS multidrug transporter, putative"/>
    <property type="match status" value="1"/>
</dbReference>
<feature type="transmembrane region" description="Helical" evidence="5">
    <location>
        <begin position="97"/>
        <end position="116"/>
    </location>
</feature>
<dbReference type="AlphaFoldDB" id="A0A9P4S610"/>
<dbReference type="InterPro" id="IPR036259">
    <property type="entry name" value="MFS_trans_sf"/>
</dbReference>
<feature type="transmembrane region" description="Helical" evidence="5">
    <location>
        <begin position="365"/>
        <end position="387"/>
    </location>
</feature>
<gene>
    <name evidence="7" type="ORF">M501DRAFT_939235</name>
</gene>
<feature type="transmembrane region" description="Helical" evidence="5">
    <location>
        <begin position="399"/>
        <end position="421"/>
    </location>
</feature>
<keyword evidence="4 5" id="KW-0472">Membrane</keyword>
<proteinExistence type="predicted"/>
<protein>
    <submittedName>
        <fullName evidence="7">MFS general substrate transporter</fullName>
    </submittedName>
</protein>
<dbReference type="PANTHER" id="PTHR23502:SF33">
    <property type="entry name" value="MAJOR FACILITATOR SUPERFAMILY (MFS) PROFILE DOMAIN-CONTAINING PROTEIN-RELATED"/>
    <property type="match status" value="1"/>
</dbReference>
<evidence type="ECO:0000256" key="5">
    <source>
        <dbReference type="SAM" id="Phobius"/>
    </source>
</evidence>
<feature type="transmembrane region" description="Helical" evidence="5">
    <location>
        <begin position="30"/>
        <end position="53"/>
    </location>
</feature>
<reference evidence="7" key="1">
    <citation type="journal article" date="2020" name="Stud. Mycol.">
        <title>101 Dothideomycetes genomes: a test case for predicting lifestyles and emergence of pathogens.</title>
        <authorList>
            <person name="Haridas S."/>
            <person name="Albert R."/>
            <person name="Binder M."/>
            <person name="Bloem J."/>
            <person name="Labutti K."/>
            <person name="Salamov A."/>
            <person name="Andreopoulos B."/>
            <person name="Baker S."/>
            <person name="Barry K."/>
            <person name="Bills G."/>
            <person name="Bluhm B."/>
            <person name="Cannon C."/>
            <person name="Castanera R."/>
            <person name="Culley D."/>
            <person name="Daum C."/>
            <person name="Ezra D."/>
            <person name="Gonzalez J."/>
            <person name="Henrissat B."/>
            <person name="Kuo A."/>
            <person name="Liang C."/>
            <person name="Lipzen A."/>
            <person name="Lutzoni F."/>
            <person name="Magnuson J."/>
            <person name="Mondo S."/>
            <person name="Nolan M."/>
            <person name="Ohm R."/>
            <person name="Pangilinan J."/>
            <person name="Park H.-J."/>
            <person name="Ramirez L."/>
            <person name="Alfaro M."/>
            <person name="Sun H."/>
            <person name="Tritt A."/>
            <person name="Yoshinaga Y."/>
            <person name="Zwiers L.-H."/>
            <person name="Turgeon B."/>
            <person name="Goodwin S."/>
            <person name="Spatafora J."/>
            <person name="Crous P."/>
            <person name="Grigoriev I."/>
        </authorList>
    </citation>
    <scope>NUCLEOTIDE SEQUENCE</scope>
    <source>
        <strain evidence="7">CBS 101060</strain>
    </source>
</reference>
<dbReference type="InterPro" id="IPR020846">
    <property type="entry name" value="MFS_dom"/>
</dbReference>
<evidence type="ECO:0000313" key="8">
    <source>
        <dbReference type="Proteomes" id="UP000799429"/>
    </source>
</evidence>
<evidence type="ECO:0000256" key="4">
    <source>
        <dbReference type="ARBA" id="ARBA00023136"/>
    </source>
</evidence>
<feature type="transmembrane region" description="Helical" evidence="5">
    <location>
        <begin position="433"/>
        <end position="453"/>
    </location>
</feature>